<comment type="similarity">
    <text evidence="2 9">Belongs to the MGMT family.</text>
</comment>
<evidence type="ECO:0000313" key="13">
    <source>
        <dbReference type="Proteomes" id="UP000320791"/>
    </source>
</evidence>
<dbReference type="GO" id="GO:0006307">
    <property type="term" value="P:DNA alkylation repair"/>
    <property type="evidence" value="ECO:0007669"/>
    <property type="project" value="UniProtKB-UniRule"/>
</dbReference>
<dbReference type="PROSITE" id="PS00374">
    <property type="entry name" value="MGMT"/>
    <property type="match status" value="1"/>
</dbReference>
<dbReference type="InterPro" id="IPR036631">
    <property type="entry name" value="MGMT_N_sf"/>
</dbReference>
<dbReference type="Pfam" id="PF02870">
    <property type="entry name" value="Methyltransf_1N"/>
    <property type="match status" value="1"/>
</dbReference>
<comment type="caution">
    <text evidence="12">The sequence shown here is derived from an EMBL/GenBank/DDBJ whole genome shotgun (WGS) entry which is preliminary data.</text>
</comment>
<keyword evidence="5 9" id="KW-0808">Transferase</keyword>
<keyword evidence="4 9" id="KW-0489">Methyltransferase</keyword>
<evidence type="ECO:0000256" key="5">
    <source>
        <dbReference type="ARBA" id="ARBA00022679"/>
    </source>
</evidence>
<evidence type="ECO:0000313" key="12">
    <source>
        <dbReference type="EMBL" id="TWT23958.1"/>
    </source>
</evidence>
<feature type="domain" description="Methylguanine DNA methyltransferase ribonuclease-like" evidence="11">
    <location>
        <begin position="7"/>
        <end position="82"/>
    </location>
</feature>
<evidence type="ECO:0000256" key="6">
    <source>
        <dbReference type="ARBA" id="ARBA00022763"/>
    </source>
</evidence>
<keyword evidence="13" id="KW-1185">Reference proteome</keyword>
<evidence type="ECO:0000256" key="4">
    <source>
        <dbReference type="ARBA" id="ARBA00022603"/>
    </source>
</evidence>
<keyword evidence="7 9" id="KW-0234">DNA repair</keyword>
<dbReference type="CDD" id="cd06445">
    <property type="entry name" value="ATase"/>
    <property type="match status" value="1"/>
</dbReference>
<evidence type="ECO:0000256" key="2">
    <source>
        <dbReference type="ARBA" id="ARBA00008711"/>
    </source>
</evidence>
<dbReference type="Gene3D" id="3.30.160.70">
    <property type="entry name" value="Methylated DNA-protein cysteine methyltransferase domain"/>
    <property type="match status" value="1"/>
</dbReference>
<dbReference type="AlphaFoldDB" id="A0A5C5UDM2"/>
<dbReference type="InterPro" id="IPR023546">
    <property type="entry name" value="MGMT"/>
</dbReference>
<dbReference type="FunFam" id="1.10.10.10:FF:000214">
    <property type="entry name" value="Methylated-DNA--protein-cysteine methyltransferase"/>
    <property type="match status" value="1"/>
</dbReference>
<dbReference type="PANTHER" id="PTHR10815">
    <property type="entry name" value="METHYLATED-DNA--PROTEIN-CYSTEINE METHYLTRANSFERASE"/>
    <property type="match status" value="1"/>
</dbReference>
<dbReference type="NCBIfam" id="TIGR00589">
    <property type="entry name" value="ogt"/>
    <property type="match status" value="1"/>
</dbReference>
<sequence length="168" mass="17993">MIMTQVAYQIVDTPIGQLLLATTERGVVRVAFEGDGFAQVIEDLGERVGPCVAEPTAQLETAVREVSEYFAGQRREFEVPQDFSLSTGFRNTVQRYLSSIPYGSTQSYGDVARGVGNPKAVRAVGSACATNPLPIIVPCHRVVRSDGGLGGYGGGLSVKQTLLDLEQQ</sequence>
<evidence type="ECO:0000259" key="10">
    <source>
        <dbReference type="Pfam" id="PF01035"/>
    </source>
</evidence>
<dbReference type="InterPro" id="IPR008332">
    <property type="entry name" value="MethylG_MeTrfase_N"/>
</dbReference>
<dbReference type="InterPro" id="IPR001497">
    <property type="entry name" value="MethylDNA_cys_MeTrfase_AS"/>
</dbReference>
<comment type="function">
    <text evidence="9">Involved in the cellular defense against the biological effects of O6-methylguanine (O6-MeG) and O4-methylthymine (O4-MeT) in DNA. Repairs the methylated nucleobase in DNA by stoichiometrically transferring the methyl group to a cysteine residue in the enzyme. This is a suicide reaction: the enzyme is irreversibly inactivated.</text>
</comment>
<feature type="active site" description="Nucleophile; methyl group acceptor" evidence="9">
    <location>
        <position position="139"/>
    </location>
</feature>
<dbReference type="InterPro" id="IPR036388">
    <property type="entry name" value="WH-like_DNA-bd_sf"/>
</dbReference>
<dbReference type="OrthoDB" id="9802228at2"/>
<organism evidence="12 13">
    <name type="scientific">Corynebacterium canis</name>
    <dbReference type="NCBI Taxonomy" id="679663"/>
    <lineage>
        <taxon>Bacteria</taxon>
        <taxon>Bacillati</taxon>
        <taxon>Actinomycetota</taxon>
        <taxon>Actinomycetes</taxon>
        <taxon>Mycobacteriales</taxon>
        <taxon>Corynebacteriaceae</taxon>
        <taxon>Corynebacterium</taxon>
    </lineage>
</organism>
<dbReference type="EMBL" id="VOHM01000021">
    <property type="protein sequence ID" value="TWT23958.1"/>
    <property type="molecule type" value="Genomic_DNA"/>
</dbReference>
<dbReference type="HAMAP" id="MF_00772">
    <property type="entry name" value="OGT"/>
    <property type="match status" value="1"/>
</dbReference>
<dbReference type="PANTHER" id="PTHR10815:SF5">
    <property type="entry name" value="METHYLATED-DNA--PROTEIN-CYSTEINE METHYLTRANSFERASE"/>
    <property type="match status" value="1"/>
</dbReference>
<proteinExistence type="inferred from homology"/>
<keyword evidence="3 9" id="KW-0963">Cytoplasm</keyword>
<accession>A0A5C5UDM2</accession>
<protein>
    <recommendedName>
        <fullName evidence="9">Methylated-DNA--protein-cysteine methyltransferase</fullName>
        <ecNumber evidence="9">2.1.1.63</ecNumber>
    </recommendedName>
    <alternativeName>
        <fullName evidence="9">6-O-methylguanine-DNA methyltransferase</fullName>
        <shortName evidence="9">MGMT</shortName>
    </alternativeName>
    <alternativeName>
        <fullName evidence="9">O-6-methylguanine-DNA-alkyltransferase</fullName>
    </alternativeName>
</protein>
<reference evidence="12 13" key="1">
    <citation type="submission" date="2019-08" db="EMBL/GenBank/DDBJ databases">
        <authorList>
            <person name="Lei W."/>
        </authorList>
    </citation>
    <scope>NUCLEOTIDE SEQUENCE [LARGE SCALE GENOMIC DNA]</scope>
    <source>
        <strain evidence="12 13">CCUG 58627</strain>
    </source>
</reference>
<keyword evidence="6 9" id="KW-0227">DNA damage</keyword>
<evidence type="ECO:0000256" key="1">
    <source>
        <dbReference type="ARBA" id="ARBA00001286"/>
    </source>
</evidence>
<evidence type="ECO:0000256" key="7">
    <source>
        <dbReference type="ARBA" id="ARBA00023204"/>
    </source>
</evidence>
<evidence type="ECO:0000256" key="3">
    <source>
        <dbReference type="ARBA" id="ARBA00022490"/>
    </source>
</evidence>
<gene>
    <name evidence="12" type="ORF">FRX94_09285</name>
</gene>
<comment type="catalytic activity">
    <reaction evidence="8 9">
        <text>a 6-O-methyl-2'-deoxyguanosine in DNA + L-cysteinyl-[protein] = S-methyl-L-cysteinyl-[protein] + a 2'-deoxyguanosine in DNA</text>
        <dbReference type="Rhea" id="RHEA:24000"/>
        <dbReference type="Rhea" id="RHEA-COMP:10131"/>
        <dbReference type="Rhea" id="RHEA-COMP:10132"/>
        <dbReference type="Rhea" id="RHEA-COMP:11367"/>
        <dbReference type="Rhea" id="RHEA-COMP:11368"/>
        <dbReference type="ChEBI" id="CHEBI:29950"/>
        <dbReference type="ChEBI" id="CHEBI:82612"/>
        <dbReference type="ChEBI" id="CHEBI:85445"/>
        <dbReference type="ChEBI" id="CHEBI:85448"/>
        <dbReference type="EC" id="2.1.1.63"/>
    </reaction>
</comment>
<dbReference type="Gene3D" id="1.10.10.10">
    <property type="entry name" value="Winged helix-like DNA-binding domain superfamily/Winged helix DNA-binding domain"/>
    <property type="match status" value="1"/>
</dbReference>
<name>A0A5C5UDM2_9CORY</name>
<dbReference type="GO" id="GO:0005737">
    <property type="term" value="C:cytoplasm"/>
    <property type="evidence" value="ECO:0007669"/>
    <property type="project" value="UniProtKB-SubCell"/>
</dbReference>
<dbReference type="InterPro" id="IPR014048">
    <property type="entry name" value="MethylDNA_cys_MeTrfase_DNA-bd"/>
</dbReference>
<dbReference type="Proteomes" id="UP000320791">
    <property type="component" value="Unassembled WGS sequence"/>
</dbReference>
<comment type="catalytic activity">
    <reaction evidence="1 9">
        <text>a 4-O-methyl-thymidine in DNA + L-cysteinyl-[protein] = a thymidine in DNA + S-methyl-L-cysteinyl-[protein]</text>
        <dbReference type="Rhea" id="RHEA:53428"/>
        <dbReference type="Rhea" id="RHEA-COMP:10131"/>
        <dbReference type="Rhea" id="RHEA-COMP:10132"/>
        <dbReference type="Rhea" id="RHEA-COMP:13555"/>
        <dbReference type="Rhea" id="RHEA-COMP:13556"/>
        <dbReference type="ChEBI" id="CHEBI:29950"/>
        <dbReference type="ChEBI" id="CHEBI:82612"/>
        <dbReference type="ChEBI" id="CHEBI:137386"/>
        <dbReference type="ChEBI" id="CHEBI:137387"/>
        <dbReference type="EC" id="2.1.1.63"/>
    </reaction>
</comment>
<dbReference type="EC" id="2.1.1.63" evidence="9"/>
<dbReference type="SUPFAM" id="SSF46767">
    <property type="entry name" value="Methylated DNA-protein cysteine methyltransferase, C-terminal domain"/>
    <property type="match status" value="1"/>
</dbReference>
<dbReference type="Pfam" id="PF01035">
    <property type="entry name" value="DNA_binding_1"/>
    <property type="match status" value="1"/>
</dbReference>
<comment type="subcellular location">
    <subcellularLocation>
        <location evidence="9">Cytoplasm</location>
    </subcellularLocation>
</comment>
<evidence type="ECO:0000259" key="11">
    <source>
        <dbReference type="Pfam" id="PF02870"/>
    </source>
</evidence>
<dbReference type="GO" id="GO:0032259">
    <property type="term" value="P:methylation"/>
    <property type="evidence" value="ECO:0007669"/>
    <property type="project" value="UniProtKB-KW"/>
</dbReference>
<evidence type="ECO:0000256" key="9">
    <source>
        <dbReference type="HAMAP-Rule" id="MF_00772"/>
    </source>
</evidence>
<dbReference type="InterPro" id="IPR036217">
    <property type="entry name" value="MethylDNA_cys_MeTrfase_DNAb"/>
</dbReference>
<dbReference type="GO" id="GO:0003908">
    <property type="term" value="F:methylated-DNA-[protein]-cysteine S-methyltransferase activity"/>
    <property type="evidence" value="ECO:0007669"/>
    <property type="project" value="UniProtKB-UniRule"/>
</dbReference>
<evidence type="ECO:0000256" key="8">
    <source>
        <dbReference type="ARBA" id="ARBA00049348"/>
    </source>
</evidence>
<comment type="miscellaneous">
    <text evidence="9">This enzyme catalyzes only one turnover and therefore is not strictly catalytic. According to one definition, an enzyme is a biocatalyst that acts repeatedly and over many reaction cycles.</text>
</comment>
<feature type="domain" description="Methylated-DNA-[protein]-cysteine S-methyltransferase DNA binding" evidence="10">
    <location>
        <begin position="89"/>
        <end position="167"/>
    </location>
</feature>
<dbReference type="SUPFAM" id="SSF53155">
    <property type="entry name" value="Methylated DNA-protein cysteine methyltransferase domain"/>
    <property type="match status" value="1"/>
</dbReference>